<comment type="similarity">
    <text evidence="1">Belongs to the amidase family.</text>
</comment>
<evidence type="ECO:0000256" key="2">
    <source>
        <dbReference type="ARBA" id="ARBA00022801"/>
    </source>
</evidence>
<dbReference type="Pfam" id="PF01425">
    <property type="entry name" value="Amidase"/>
    <property type="match status" value="2"/>
</dbReference>
<dbReference type="Gene3D" id="3.90.1300.10">
    <property type="entry name" value="Amidase signature (AS) domain"/>
    <property type="match status" value="1"/>
</dbReference>
<feature type="region of interest" description="Disordered" evidence="3">
    <location>
        <begin position="437"/>
        <end position="517"/>
    </location>
</feature>
<feature type="region of interest" description="Disordered" evidence="3">
    <location>
        <begin position="608"/>
        <end position="673"/>
    </location>
</feature>
<feature type="compositionally biased region" description="Low complexity" evidence="3">
    <location>
        <begin position="610"/>
        <end position="640"/>
    </location>
</feature>
<protein>
    <recommendedName>
        <fullName evidence="4">Amidase domain-containing protein</fullName>
    </recommendedName>
</protein>
<dbReference type="InterPro" id="IPR036928">
    <property type="entry name" value="AS_sf"/>
</dbReference>
<feature type="compositionally biased region" description="Polar residues" evidence="3">
    <location>
        <begin position="657"/>
        <end position="670"/>
    </location>
</feature>
<feature type="domain" description="Amidase" evidence="4">
    <location>
        <begin position="372"/>
        <end position="697"/>
    </location>
</feature>
<evidence type="ECO:0000313" key="6">
    <source>
        <dbReference type="Proteomes" id="UP001161757"/>
    </source>
</evidence>
<dbReference type="InterPro" id="IPR023631">
    <property type="entry name" value="Amidase_dom"/>
</dbReference>
<dbReference type="GO" id="GO:0016787">
    <property type="term" value="F:hydrolase activity"/>
    <property type="evidence" value="ECO:0007669"/>
    <property type="project" value="UniProtKB-KW"/>
</dbReference>
<dbReference type="SUPFAM" id="SSF75304">
    <property type="entry name" value="Amidase signature (AS) enzymes"/>
    <property type="match status" value="1"/>
</dbReference>
<dbReference type="EMBL" id="JAJGCB010000003">
    <property type="protein sequence ID" value="KAJ8993781.1"/>
    <property type="molecule type" value="Genomic_DNA"/>
</dbReference>
<accession>A0AAN6J0N8</accession>
<organism evidence="5 6">
    <name type="scientific">Exophiala dermatitidis</name>
    <name type="common">Black yeast-like fungus</name>
    <name type="synonym">Wangiella dermatitidis</name>
    <dbReference type="NCBI Taxonomy" id="5970"/>
    <lineage>
        <taxon>Eukaryota</taxon>
        <taxon>Fungi</taxon>
        <taxon>Dikarya</taxon>
        <taxon>Ascomycota</taxon>
        <taxon>Pezizomycotina</taxon>
        <taxon>Eurotiomycetes</taxon>
        <taxon>Chaetothyriomycetidae</taxon>
        <taxon>Chaetothyriales</taxon>
        <taxon>Herpotrichiellaceae</taxon>
        <taxon>Exophiala</taxon>
    </lineage>
</organism>
<feature type="compositionally biased region" description="Polar residues" evidence="3">
    <location>
        <begin position="499"/>
        <end position="517"/>
    </location>
</feature>
<evidence type="ECO:0000313" key="5">
    <source>
        <dbReference type="EMBL" id="KAJ8993781.1"/>
    </source>
</evidence>
<feature type="region of interest" description="Disordered" evidence="3">
    <location>
        <begin position="344"/>
        <end position="363"/>
    </location>
</feature>
<feature type="compositionally biased region" description="Basic and acidic residues" evidence="3">
    <location>
        <begin position="481"/>
        <end position="498"/>
    </location>
</feature>
<sequence length="710" mass="77166">MGSLPSGRDNHQHGLDQIPPEWPLNSVPLDADIHDSRDVIQQCGLLTAKELDITNTVGVRRILRRYGEGHWTVEEVLRAFCKRTAIATQLLGCCTELMFESAIAQARELDRWYAETGQLVGPLHGIPISIGLQDEKSDDDISRFQMHDNWEDDDEEEIALFQLQRLGAILYAQAETSANAGKPKPSSGAADDDYKSTGQILQHRSLNALNDRLASSGGIGALVGSRGSILGFGTDSGAAVSIRIPAASQGLYALCPSVGRLPSRESRQDQKYTIVRPVAGPLSNSLGSLELFMQAYMSMEPWTMEPSVVPIPWRYELAEPPKTKDRSGSVSGYIYGRFNDDDDVDDGEEDYGDGAPQLGPNGGVGDSDLVLPRALRIAVVVDDGVVTPHLPIVRAVRELAGKLRQCGHEVVEWDTSSHRAAYYDLWVPAVTATTTNKTTVDHDPASRGSISKDGSATTTTTSDSPGAQDGTGLADTLANTHLDRVDDTGAHNHNHDPTDSTTHSRPQLFNPHSTSSIGERQRIDLAAQIWKFRRMYLRHWRASDIDALVMPVTPWVGIPSSASRKHSAAEKSRQEEYFGYTSIWSLLDYTVLTMPVATVDPVLDDPRLQASNASTNTNTSNTTNTTSSSSSSSSGNSSSAQVENITASRGDVPPPTTTNDNRSHANQSKPYTDLWDSGLVQNMPINVQIVTGRFGEEKAFAVAKVLEQLP</sequence>
<dbReference type="PANTHER" id="PTHR46072">
    <property type="entry name" value="AMIDASE-RELATED-RELATED"/>
    <property type="match status" value="1"/>
</dbReference>
<evidence type="ECO:0000259" key="4">
    <source>
        <dbReference type="Pfam" id="PF01425"/>
    </source>
</evidence>
<dbReference type="Proteomes" id="UP001161757">
    <property type="component" value="Unassembled WGS sequence"/>
</dbReference>
<name>A0AAN6J0N8_EXODE</name>
<dbReference type="PANTHER" id="PTHR46072:SF1">
    <property type="entry name" value="AMIDASE"/>
    <property type="match status" value="1"/>
</dbReference>
<feature type="region of interest" description="Disordered" evidence="3">
    <location>
        <begin position="1"/>
        <end position="22"/>
    </location>
</feature>
<evidence type="ECO:0000256" key="3">
    <source>
        <dbReference type="SAM" id="MobiDB-lite"/>
    </source>
</evidence>
<comment type="caution">
    <text evidence="5">The sequence shown here is derived from an EMBL/GenBank/DDBJ whole genome shotgun (WGS) entry which is preliminary data.</text>
</comment>
<evidence type="ECO:0000256" key="1">
    <source>
        <dbReference type="ARBA" id="ARBA00009199"/>
    </source>
</evidence>
<gene>
    <name evidence="5" type="ORF">HRR80_002287</name>
</gene>
<reference evidence="5" key="1">
    <citation type="submission" date="2023-01" db="EMBL/GenBank/DDBJ databases">
        <title>Exophiala dermititidis isolated from Cystic Fibrosis Patient.</title>
        <authorList>
            <person name="Kurbessoian T."/>
            <person name="Crocker A."/>
            <person name="Murante D."/>
            <person name="Hogan D.A."/>
            <person name="Stajich J.E."/>
        </authorList>
    </citation>
    <scope>NUCLEOTIDE SEQUENCE</scope>
    <source>
        <strain evidence="5">Ex8</strain>
    </source>
</reference>
<dbReference type="AlphaFoldDB" id="A0AAN6J0N8"/>
<proteinExistence type="inferred from homology"/>
<keyword evidence="2" id="KW-0378">Hydrolase</keyword>
<feature type="domain" description="Amidase" evidence="4">
    <location>
        <begin position="75"/>
        <end position="323"/>
    </location>
</feature>